<accession>A0A399EHR9</accession>
<name>A0A399EHR9_9DEIN</name>
<reference evidence="1 2" key="1">
    <citation type="submission" date="2018-08" db="EMBL/GenBank/DDBJ databases">
        <title>Meiothermus roseus NBRC 110900 genome sequencing project.</title>
        <authorList>
            <person name="Da Costa M.S."/>
            <person name="Albuquerque L."/>
            <person name="Raposo P."/>
            <person name="Froufe H.J.C."/>
            <person name="Barroso C.S."/>
            <person name="Egas C."/>
        </authorList>
    </citation>
    <scope>NUCLEOTIDE SEQUENCE [LARGE SCALE GENOMIC DNA]</scope>
    <source>
        <strain evidence="1 2">NBRC 110900</strain>
    </source>
</reference>
<dbReference type="Proteomes" id="UP000265341">
    <property type="component" value="Unassembled WGS sequence"/>
</dbReference>
<keyword evidence="2" id="KW-1185">Reference proteome</keyword>
<dbReference type="OrthoDB" id="34368at2"/>
<dbReference type="AlphaFoldDB" id="A0A399EHR9"/>
<evidence type="ECO:0000313" key="2">
    <source>
        <dbReference type="Proteomes" id="UP000265341"/>
    </source>
</evidence>
<organism evidence="1 2">
    <name type="scientific">Calidithermus roseus</name>
    <dbReference type="NCBI Taxonomy" id="1644118"/>
    <lineage>
        <taxon>Bacteria</taxon>
        <taxon>Thermotogati</taxon>
        <taxon>Deinococcota</taxon>
        <taxon>Deinococci</taxon>
        <taxon>Thermales</taxon>
        <taxon>Thermaceae</taxon>
        <taxon>Calidithermus</taxon>
    </lineage>
</organism>
<gene>
    <name evidence="1" type="ORF">Mrose_02727</name>
</gene>
<evidence type="ECO:0000313" key="1">
    <source>
        <dbReference type="EMBL" id="RIH84214.1"/>
    </source>
</evidence>
<sequence>MTKLEISLHPKLEKILGYPGLAPRVVFYFDPGSETLMYDDGHTSGSGNSWAYLIWASHPSVKPHLLRLEGSLLLLDRRERSLYAATRDEALAALREGGAARHELERLPARDGGRSWNEAQQMLADFVSWLGNNVTRKAA</sequence>
<dbReference type="EMBL" id="QWLA01000061">
    <property type="protein sequence ID" value="RIH84214.1"/>
    <property type="molecule type" value="Genomic_DNA"/>
</dbReference>
<comment type="caution">
    <text evidence="1">The sequence shown here is derived from an EMBL/GenBank/DDBJ whole genome shotgun (WGS) entry which is preliminary data.</text>
</comment>
<dbReference type="RefSeq" id="WP_119279182.1">
    <property type="nucleotide sequence ID" value="NZ_QWLA01000061.1"/>
</dbReference>
<proteinExistence type="predicted"/>
<protein>
    <submittedName>
        <fullName evidence="1">Uncharacterized protein</fullName>
    </submittedName>
</protein>